<evidence type="ECO:0000259" key="3">
    <source>
        <dbReference type="PROSITE" id="PS50893"/>
    </source>
</evidence>
<dbReference type="HOGENOM" id="CLU_000604_36_0_14"/>
<dbReference type="GO" id="GO:0005524">
    <property type="term" value="F:ATP binding"/>
    <property type="evidence" value="ECO:0007669"/>
    <property type="project" value="UniProtKB-KW"/>
</dbReference>
<dbReference type="SMART" id="SM00382">
    <property type="entry name" value="AAA"/>
    <property type="match status" value="2"/>
</dbReference>
<dbReference type="InterPro" id="IPR017871">
    <property type="entry name" value="ABC_transporter-like_CS"/>
</dbReference>
<dbReference type="InterPro" id="IPR051309">
    <property type="entry name" value="ABCF_ATPase"/>
</dbReference>
<dbReference type="Gene3D" id="3.40.50.300">
    <property type="entry name" value="P-loop containing nucleotide triphosphate hydrolases"/>
    <property type="match status" value="2"/>
</dbReference>
<sequence>MSLISIENLSHANGGKQLYKNSAVKINKGEHIALVGANGVGKTTLLNIIAGKINPDQGEIEIHPKAKIGYLDQHQEIDGNLTVDQFLKLTYQDLFDIEKKIHDLYEQMSVEYDEDLLVKALKLQEFLDQNDFDIIDKKIRSLVDGLGIDSDHLDRKLATLSGGQRGKIILAKLLLSKNDFLLLDEPTNFLDIEQVEWLAKFLQSYENAYLLVSHDIDFINKTARIIYAVENLEINRYVGDYNKYLELSELKQDQYSKSQQAQTKLIKKLETYVAKNAARASTAKSAQSRQKKLDKIEVLDKQQTLAKPKFSFKYKKPSSTVIISANNLAIGYSFPLIEPLTFKIRDGEKCIVRGYNGIGKTTFLNTIAGVIPPLAGEFELGNNVSIAYFHQIDNVNDFTPIEYLKNIYPDMEEGKVRSTIANFGVKNTLMQNKMTQLSGGEQTKVRLAALSLQSCSLLILDEPTNHIDVLAKEALLEAIKAFPGTVLITTHDINFSTNWADRVLDFEKLI</sequence>
<dbReference type="EMBL" id="CP005077">
    <property type="protein sequence ID" value="AGM24719.1"/>
    <property type="molecule type" value="Genomic_DNA"/>
</dbReference>
<dbReference type="PROSITE" id="PS50893">
    <property type="entry name" value="ABC_TRANSPORTER_2"/>
    <property type="match status" value="2"/>
</dbReference>
<evidence type="ECO:0000313" key="4">
    <source>
        <dbReference type="EMBL" id="AGM24719.1"/>
    </source>
</evidence>
<dbReference type="FunFam" id="3.40.50.300:FF:000011">
    <property type="entry name" value="Putative ABC transporter ATP-binding component"/>
    <property type="match status" value="1"/>
</dbReference>
<proteinExistence type="predicted"/>
<gene>
    <name evidence="4" type="ORF">SCHRY_v1c01340</name>
</gene>
<organism evidence="4 5">
    <name type="scientific">Spiroplasma chrysopicola DF-1</name>
    <dbReference type="NCBI Taxonomy" id="1276227"/>
    <lineage>
        <taxon>Bacteria</taxon>
        <taxon>Bacillati</taxon>
        <taxon>Mycoplasmatota</taxon>
        <taxon>Mollicutes</taxon>
        <taxon>Entomoplasmatales</taxon>
        <taxon>Spiroplasmataceae</taxon>
        <taxon>Spiroplasma</taxon>
    </lineage>
</organism>
<dbReference type="PANTHER" id="PTHR42855:SF2">
    <property type="entry name" value="DRUG RESISTANCE ABC TRANSPORTER,ATP-BINDING PROTEIN"/>
    <property type="match status" value="1"/>
</dbReference>
<feature type="domain" description="ABC transporter" evidence="3">
    <location>
        <begin position="4"/>
        <end position="256"/>
    </location>
</feature>
<dbReference type="CDD" id="cd03221">
    <property type="entry name" value="ABCF_EF-3"/>
    <property type="match status" value="2"/>
</dbReference>
<dbReference type="PATRIC" id="fig|1276227.3.peg.134"/>
<dbReference type="InterPro" id="IPR003593">
    <property type="entry name" value="AAA+_ATPase"/>
</dbReference>
<dbReference type="SUPFAM" id="SSF52540">
    <property type="entry name" value="P-loop containing nucleoside triphosphate hydrolases"/>
    <property type="match status" value="2"/>
</dbReference>
<dbReference type="AlphaFoldDB" id="R4UA26"/>
<dbReference type="STRING" id="1276227.SCHRY_v1c01340"/>
<dbReference type="GO" id="GO:0016887">
    <property type="term" value="F:ATP hydrolysis activity"/>
    <property type="evidence" value="ECO:0007669"/>
    <property type="project" value="InterPro"/>
</dbReference>
<keyword evidence="5" id="KW-1185">Reference proteome</keyword>
<dbReference type="PANTHER" id="PTHR42855">
    <property type="entry name" value="ABC TRANSPORTER ATP-BINDING SUBUNIT"/>
    <property type="match status" value="1"/>
</dbReference>
<feature type="domain" description="ABC transporter" evidence="3">
    <location>
        <begin position="322"/>
        <end position="510"/>
    </location>
</feature>
<keyword evidence="1" id="KW-0547">Nucleotide-binding</keyword>
<dbReference type="PROSITE" id="PS00211">
    <property type="entry name" value="ABC_TRANSPORTER_1"/>
    <property type="match status" value="1"/>
</dbReference>
<dbReference type="InterPro" id="IPR032781">
    <property type="entry name" value="ABC_tran_Xtn"/>
</dbReference>
<evidence type="ECO:0000313" key="5">
    <source>
        <dbReference type="Proteomes" id="UP000013964"/>
    </source>
</evidence>
<dbReference type="InterPro" id="IPR027417">
    <property type="entry name" value="P-loop_NTPase"/>
</dbReference>
<evidence type="ECO:0000256" key="1">
    <source>
        <dbReference type="ARBA" id="ARBA00022741"/>
    </source>
</evidence>
<keyword evidence="2 4" id="KW-0067">ATP-binding</keyword>
<dbReference type="OrthoDB" id="9801441at2"/>
<protein>
    <submittedName>
        <fullName evidence="4">ABC transporter ATP-binding protein</fullName>
    </submittedName>
</protein>
<dbReference type="Pfam" id="PF12848">
    <property type="entry name" value="ABC_tran_Xtn"/>
    <property type="match status" value="1"/>
</dbReference>
<accession>R4UA26</accession>
<dbReference type="KEGG" id="scr:SCHRY_v1c01340"/>
<dbReference type="RefSeq" id="WP_016338545.1">
    <property type="nucleotide sequence ID" value="NC_021280.1"/>
</dbReference>
<dbReference type="Proteomes" id="UP000013964">
    <property type="component" value="Chromosome"/>
</dbReference>
<reference evidence="4 5" key="1">
    <citation type="journal article" date="2013" name="Genome Biol. Evol.">
        <title>Complete genomes of two dipteran-associated spiroplasmas provided insights into the origin, dynamics, and impacts of viral invasion in spiroplasma.</title>
        <authorList>
            <person name="Ku C."/>
            <person name="Lo W.S."/>
            <person name="Chen L.L."/>
            <person name="Kuo C.H."/>
        </authorList>
    </citation>
    <scope>NUCLEOTIDE SEQUENCE [LARGE SCALE GENOMIC DNA]</scope>
    <source>
        <strain evidence="4 5">DF-1</strain>
    </source>
</reference>
<name>R4UA26_9MOLU</name>
<evidence type="ECO:0000256" key="2">
    <source>
        <dbReference type="ARBA" id="ARBA00022840"/>
    </source>
</evidence>
<dbReference type="InterPro" id="IPR003439">
    <property type="entry name" value="ABC_transporter-like_ATP-bd"/>
</dbReference>
<dbReference type="eggNOG" id="COG0488">
    <property type="taxonomic scope" value="Bacteria"/>
</dbReference>
<dbReference type="Pfam" id="PF00005">
    <property type="entry name" value="ABC_tran"/>
    <property type="match status" value="2"/>
</dbReference>